<keyword evidence="2" id="KW-0328">Glycosyltransferase</keyword>
<dbReference type="PANTHER" id="PTHR43685:SF5">
    <property type="entry name" value="GLYCOSYLTRANSFERASE EPSE-RELATED"/>
    <property type="match status" value="1"/>
</dbReference>
<dbReference type="InterPro" id="IPR050834">
    <property type="entry name" value="Glycosyltransf_2"/>
</dbReference>
<dbReference type="Proteomes" id="UP000632377">
    <property type="component" value="Unassembled WGS sequence"/>
</dbReference>
<comment type="caution">
    <text evidence="5">The sequence shown here is derived from an EMBL/GenBank/DDBJ whole genome shotgun (WGS) entry which is preliminary data.</text>
</comment>
<organism evidence="5 6">
    <name type="scientific">Clostridium rhizosphaerae</name>
    <dbReference type="NCBI Taxonomy" id="2803861"/>
    <lineage>
        <taxon>Bacteria</taxon>
        <taxon>Bacillati</taxon>
        <taxon>Bacillota</taxon>
        <taxon>Clostridia</taxon>
        <taxon>Eubacteriales</taxon>
        <taxon>Clostridiaceae</taxon>
        <taxon>Clostridium</taxon>
    </lineage>
</organism>
<dbReference type="Pfam" id="PF00535">
    <property type="entry name" value="Glycos_transf_2"/>
    <property type="match status" value="1"/>
</dbReference>
<accession>A0ABS1TCJ8</accession>
<evidence type="ECO:0000256" key="3">
    <source>
        <dbReference type="ARBA" id="ARBA00022679"/>
    </source>
</evidence>
<evidence type="ECO:0000256" key="2">
    <source>
        <dbReference type="ARBA" id="ARBA00022676"/>
    </source>
</evidence>
<dbReference type="EMBL" id="JAESWC010000004">
    <property type="protein sequence ID" value="MBL4936351.1"/>
    <property type="molecule type" value="Genomic_DNA"/>
</dbReference>
<protein>
    <submittedName>
        <fullName evidence="5">Glycosyltransferase</fullName>
    </submittedName>
</protein>
<name>A0ABS1TCJ8_9CLOT</name>
<sequence>MEFSVLMSVYYKENASYLKKAIDSILNQTLRPSEIVIVEDGKLTHELNDCIGEYVINNDGLFKIVKLEKNKGLGEALKIGLLNCSYDIVARMDTDDICRSDRFEKQINYLRNNSNVSIVGSYIAEFEGSPNNIISIRKVPVTYKEVYTNSKRRNPLNHMTVVFRKNDILNSGNYRTFLLNEDYDLWCRVLMNNYIIENIPDTLVYARAGNEMYMRRGGIKYFRSELELQKQLYNSNFISFYRLSTNIILRFTVRILPNRLRSTLYRVFLRKKSK</sequence>
<dbReference type="RefSeq" id="WP_202749093.1">
    <property type="nucleotide sequence ID" value="NZ_JAESWC010000004.1"/>
</dbReference>
<evidence type="ECO:0000313" key="6">
    <source>
        <dbReference type="Proteomes" id="UP000632377"/>
    </source>
</evidence>
<evidence type="ECO:0000256" key="1">
    <source>
        <dbReference type="ARBA" id="ARBA00006739"/>
    </source>
</evidence>
<gene>
    <name evidence="5" type="ORF">JK636_11320</name>
</gene>
<dbReference type="InterPro" id="IPR029044">
    <property type="entry name" value="Nucleotide-diphossugar_trans"/>
</dbReference>
<dbReference type="PANTHER" id="PTHR43685">
    <property type="entry name" value="GLYCOSYLTRANSFERASE"/>
    <property type="match status" value="1"/>
</dbReference>
<evidence type="ECO:0000259" key="4">
    <source>
        <dbReference type="Pfam" id="PF00535"/>
    </source>
</evidence>
<dbReference type="SUPFAM" id="SSF53448">
    <property type="entry name" value="Nucleotide-diphospho-sugar transferases"/>
    <property type="match status" value="1"/>
</dbReference>
<reference evidence="5 6" key="1">
    <citation type="submission" date="2021-01" db="EMBL/GenBank/DDBJ databases">
        <title>Genome public.</title>
        <authorList>
            <person name="Liu C."/>
            <person name="Sun Q."/>
        </authorList>
    </citation>
    <scope>NUCLEOTIDE SEQUENCE [LARGE SCALE GENOMIC DNA]</scope>
    <source>
        <strain evidence="5 6">YIM B02515</strain>
    </source>
</reference>
<evidence type="ECO:0000313" key="5">
    <source>
        <dbReference type="EMBL" id="MBL4936351.1"/>
    </source>
</evidence>
<keyword evidence="6" id="KW-1185">Reference proteome</keyword>
<comment type="similarity">
    <text evidence="1">Belongs to the glycosyltransferase 2 family.</text>
</comment>
<dbReference type="InterPro" id="IPR001173">
    <property type="entry name" value="Glyco_trans_2-like"/>
</dbReference>
<keyword evidence="3" id="KW-0808">Transferase</keyword>
<proteinExistence type="inferred from homology"/>
<feature type="domain" description="Glycosyltransferase 2-like" evidence="4">
    <location>
        <begin position="4"/>
        <end position="149"/>
    </location>
</feature>
<dbReference type="Gene3D" id="3.90.550.10">
    <property type="entry name" value="Spore Coat Polysaccharide Biosynthesis Protein SpsA, Chain A"/>
    <property type="match status" value="1"/>
</dbReference>